<sequence>MNKQANQTNAHEAALTDVIDELHTLAALVGAAEQAAYDFSTGEHQGAEVIDRINRLMLVARERIAATLVRADVVPSQPTKLVA</sequence>
<evidence type="ECO:0000313" key="2">
    <source>
        <dbReference type="Proteomes" id="UP000251341"/>
    </source>
</evidence>
<accession>A0A315ENL5</accession>
<proteinExistence type="predicted"/>
<comment type="caution">
    <text evidence="1">The sequence shown here is derived from an EMBL/GenBank/DDBJ whole genome shotgun (WGS) entry which is preliminary data.</text>
</comment>
<dbReference type="EMBL" id="NESP01000001">
    <property type="protein sequence ID" value="PUE58335.1"/>
    <property type="molecule type" value="Genomic_DNA"/>
</dbReference>
<gene>
    <name evidence="1" type="ORF">B9Z44_01180</name>
</gene>
<keyword evidence="2" id="KW-1185">Reference proteome</keyword>
<organism evidence="1 2">
    <name type="scientific">Limnohabitans curvus</name>
    <dbReference type="NCBI Taxonomy" id="323423"/>
    <lineage>
        <taxon>Bacteria</taxon>
        <taxon>Pseudomonadati</taxon>
        <taxon>Pseudomonadota</taxon>
        <taxon>Betaproteobacteria</taxon>
        <taxon>Burkholderiales</taxon>
        <taxon>Comamonadaceae</taxon>
        <taxon>Limnohabitans</taxon>
    </lineage>
</organism>
<protein>
    <submittedName>
        <fullName evidence="1">Uncharacterized protein</fullName>
    </submittedName>
</protein>
<reference evidence="1 2" key="1">
    <citation type="submission" date="2017-04" db="EMBL/GenBank/DDBJ databases">
        <title>Unexpected and diverse lifestyles within the genus Limnohabitans.</title>
        <authorList>
            <person name="Kasalicky V."/>
            <person name="Mehrshad M."/>
            <person name="Andrei S.-A."/>
            <person name="Salcher M."/>
            <person name="Kratochvilova H."/>
            <person name="Simek K."/>
            <person name="Ghai R."/>
        </authorList>
    </citation>
    <scope>NUCLEOTIDE SEQUENCE [LARGE SCALE GENOMIC DNA]</scope>
    <source>
        <strain evidence="1 2">MWH-C5</strain>
    </source>
</reference>
<dbReference type="RefSeq" id="WP_108401482.1">
    <property type="nucleotide sequence ID" value="NZ_NESP01000001.1"/>
</dbReference>
<evidence type="ECO:0000313" key="1">
    <source>
        <dbReference type="EMBL" id="PUE58335.1"/>
    </source>
</evidence>
<dbReference type="AlphaFoldDB" id="A0A315ENL5"/>
<name>A0A315ENL5_9BURK</name>
<dbReference type="Proteomes" id="UP000251341">
    <property type="component" value="Unassembled WGS sequence"/>
</dbReference>